<proteinExistence type="predicted"/>
<evidence type="ECO:0000313" key="3">
    <source>
        <dbReference type="EMBL" id="MEO9248947.1"/>
    </source>
</evidence>
<accession>A0ABV0ILA8</accession>
<dbReference type="Proteomes" id="UP001484097">
    <property type="component" value="Unassembled WGS sequence"/>
</dbReference>
<feature type="domain" description="VOC" evidence="2">
    <location>
        <begin position="1"/>
        <end position="115"/>
    </location>
</feature>
<dbReference type="InterPro" id="IPR004360">
    <property type="entry name" value="Glyas_Fos-R_dOase_dom"/>
</dbReference>
<dbReference type="InterPro" id="IPR029068">
    <property type="entry name" value="Glyas_Bleomycin-R_OHBP_Dase"/>
</dbReference>
<organism evidence="3 4">
    <name type="scientific">Citricoccus nitrophenolicus</name>
    <dbReference type="NCBI Taxonomy" id="863575"/>
    <lineage>
        <taxon>Bacteria</taxon>
        <taxon>Bacillati</taxon>
        <taxon>Actinomycetota</taxon>
        <taxon>Actinomycetes</taxon>
        <taxon>Micrococcales</taxon>
        <taxon>Micrococcaceae</taxon>
        <taxon>Citricoccus</taxon>
    </lineage>
</organism>
<dbReference type="Gene3D" id="3.10.180.10">
    <property type="entry name" value="2,3-Dihydroxybiphenyl 1,2-Dioxygenase, domain 1"/>
    <property type="match status" value="1"/>
</dbReference>
<gene>
    <name evidence="3" type="ORF">ABDK96_14780</name>
</gene>
<sequence>MHDEAFPILSVRDLTATRAFYEQLGFSQTYQFPPEGEPGFVTMERGGSSIGLGSSGESREDAFSLWVYVDDVDATLAALGTSGAPVVSEPEDQPWGERVARTRDPQGNLVILGAVL</sequence>
<dbReference type="Pfam" id="PF00903">
    <property type="entry name" value="Glyoxalase"/>
    <property type="match status" value="1"/>
</dbReference>
<evidence type="ECO:0000259" key="2">
    <source>
        <dbReference type="PROSITE" id="PS51819"/>
    </source>
</evidence>
<comment type="caution">
    <text evidence="3">The sequence shown here is derived from an EMBL/GenBank/DDBJ whole genome shotgun (WGS) entry which is preliminary data.</text>
</comment>
<evidence type="ECO:0000256" key="1">
    <source>
        <dbReference type="SAM" id="MobiDB-lite"/>
    </source>
</evidence>
<dbReference type="SUPFAM" id="SSF54593">
    <property type="entry name" value="Glyoxalase/Bleomycin resistance protein/Dihydroxybiphenyl dioxygenase"/>
    <property type="match status" value="1"/>
</dbReference>
<evidence type="ECO:0000313" key="4">
    <source>
        <dbReference type="Proteomes" id="UP001484097"/>
    </source>
</evidence>
<protein>
    <submittedName>
        <fullName evidence="3">VOC family protein</fullName>
    </submittedName>
</protein>
<dbReference type="PROSITE" id="PS51819">
    <property type="entry name" value="VOC"/>
    <property type="match status" value="1"/>
</dbReference>
<name>A0ABV0ILA8_9MICC</name>
<dbReference type="InterPro" id="IPR037523">
    <property type="entry name" value="VOC_core"/>
</dbReference>
<dbReference type="RefSeq" id="WP_347921615.1">
    <property type="nucleotide sequence ID" value="NZ_JBDXMX010000007.1"/>
</dbReference>
<dbReference type="EMBL" id="JBDXMX010000007">
    <property type="protein sequence ID" value="MEO9248947.1"/>
    <property type="molecule type" value="Genomic_DNA"/>
</dbReference>
<feature type="region of interest" description="Disordered" evidence="1">
    <location>
        <begin position="35"/>
        <end position="57"/>
    </location>
</feature>
<reference evidence="3 4" key="1">
    <citation type="submission" date="2024-05" db="EMBL/GenBank/DDBJ databases">
        <authorList>
            <person name="Yi C."/>
        </authorList>
    </citation>
    <scope>NUCLEOTIDE SEQUENCE [LARGE SCALE GENOMIC DNA]</scope>
    <source>
        <strain evidence="3 4">XS13</strain>
    </source>
</reference>
<keyword evidence="4" id="KW-1185">Reference proteome</keyword>